<evidence type="ECO:0000313" key="1">
    <source>
        <dbReference type="EMBL" id="ABW25305.1"/>
    </source>
</evidence>
<protein>
    <submittedName>
        <fullName evidence="1">Uncharacterized protein</fullName>
    </submittedName>
</protein>
<name>B0C7P5_ACAM1</name>
<keyword evidence="2" id="KW-1185">Reference proteome</keyword>
<sequence>MLFTSSTSMPTASTWSLSFPKILDWAFWGLIKNIQQKSDEQPSF</sequence>
<dbReference type="AlphaFoldDB" id="B0C7P5"/>
<gene>
    <name evidence="1" type="ordered locus">AM1_0219</name>
</gene>
<accession>B0C7P5</accession>
<organism evidence="1 2">
    <name type="scientific">Acaryochloris marina (strain MBIC 11017)</name>
    <dbReference type="NCBI Taxonomy" id="329726"/>
    <lineage>
        <taxon>Bacteria</taxon>
        <taxon>Bacillati</taxon>
        <taxon>Cyanobacteriota</taxon>
        <taxon>Cyanophyceae</taxon>
        <taxon>Acaryochloridales</taxon>
        <taxon>Acaryochloridaceae</taxon>
        <taxon>Acaryochloris</taxon>
    </lineage>
</organism>
<reference evidence="1 2" key="1">
    <citation type="journal article" date="2008" name="Proc. Natl. Acad. Sci. U.S.A.">
        <title>Niche adaptation and genome expansion in the chlorophyll d-producing cyanobacterium Acaryochloris marina.</title>
        <authorList>
            <person name="Swingley W.D."/>
            <person name="Chen M."/>
            <person name="Cheung P.C."/>
            <person name="Conrad A.L."/>
            <person name="Dejesa L.C."/>
            <person name="Hao J."/>
            <person name="Honchak B.M."/>
            <person name="Karbach L.E."/>
            <person name="Kurdoglu A."/>
            <person name="Lahiri S."/>
            <person name="Mastrian S.D."/>
            <person name="Miyashita H."/>
            <person name="Page L."/>
            <person name="Ramakrishna P."/>
            <person name="Satoh S."/>
            <person name="Sattley W.M."/>
            <person name="Shimada Y."/>
            <person name="Taylor H.L."/>
            <person name="Tomo T."/>
            <person name="Tsuchiya T."/>
            <person name="Wang Z.T."/>
            <person name="Raymond J."/>
            <person name="Mimuro M."/>
            <person name="Blankenship R.E."/>
            <person name="Touchman J.W."/>
        </authorList>
    </citation>
    <scope>NUCLEOTIDE SEQUENCE [LARGE SCALE GENOMIC DNA]</scope>
    <source>
        <strain evidence="2">MBIC 11017</strain>
    </source>
</reference>
<dbReference type="EMBL" id="CP000828">
    <property type="protein sequence ID" value="ABW25305.1"/>
    <property type="molecule type" value="Genomic_DNA"/>
</dbReference>
<dbReference type="Proteomes" id="UP000000268">
    <property type="component" value="Chromosome"/>
</dbReference>
<evidence type="ECO:0000313" key="2">
    <source>
        <dbReference type="Proteomes" id="UP000000268"/>
    </source>
</evidence>
<dbReference type="KEGG" id="amr:AM1_0219"/>
<dbReference type="STRING" id="329726.AM1_0219"/>
<proteinExistence type="predicted"/>
<dbReference type="HOGENOM" id="CLU_3210963_0_0_3"/>